<keyword evidence="1" id="KW-0963">Cytoplasm</keyword>
<dbReference type="GO" id="GO:0008757">
    <property type="term" value="F:S-adenosylmethionine-dependent methyltransferase activity"/>
    <property type="evidence" value="ECO:0007669"/>
    <property type="project" value="InterPro"/>
</dbReference>
<dbReference type="PANTHER" id="PTHR47816:SF4">
    <property type="entry name" value="RIBOSOMAL RNA SMALL SUBUNIT METHYLTRANSFERASE C"/>
    <property type="match status" value="1"/>
</dbReference>
<keyword evidence="2" id="KW-0698">rRNA processing</keyword>
<accession>A0A6C1TX46</accession>
<dbReference type="AlphaFoldDB" id="A0A6C1TX46"/>
<evidence type="ECO:0000256" key="2">
    <source>
        <dbReference type="ARBA" id="ARBA00022552"/>
    </source>
</evidence>
<dbReference type="EMBL" id="RXIR01000010">
    <property type="protein sequence ID" value="TVS28676.1"/>
    <property type="molecule type" value="Genomic_DNA"/>
</dbReference>
<dbReference type="GO" id="GO:0006364">
    <property type="term" value="P:rRNA processing"/>
    <property type="evidence" value="ECO:0007669"/>
    <property type="project" value="UniProtKB-KW"/>
</dbReference>
<dbReference type="InterPro" id="IPR029063">
    <property type="entry name" value="SAM-dependent_MTases_sf"/>
</dbReference>
<evidence type="ECO:0000259" key="5">
    <source>
        <dbReference type="Pfam" id="PF05175"/>
    </source>
</evidence>
<dbReference type="Pfam" id="PF25004">
    <property type="entry name" value="DUF7782"/>
    <property type="match status" value="1"/>
</dbReference>
<feature type="domain" description="DUF7059" evidence="6">
    <location>
        <begin position="25"/>
        <end position="103"/>
    </location>
</feature>
<dbReference type="InterPro" id="IPR007848">
    <property type="entry name" value="Small_mtfrase_dom"/>
</dbReference>
<evidence type="ECO:0000259" key="7">
    <source>
        <dbReference type="Pfam" id="PF25004"/>
    </source>
</evidence>
<protein>
    <submittedName>
        <fullName evidence="8">Class I SAM-dependent methyltransferase</fullName>
    </submittedName>
</protein>
<keyword evidence="3 8" id="KW-0489">Methyltransferase</keyword>
<evidence type="ECO:0000313" key="9">
    <source>
        <dbReference type="Proteomes" id="UP000336646"/>
    </source>
</evidence>
<organism evidence="8 9">
    <name type="scientific">Corynebacterium sanguinis</name>
    <dbReference type="NCBI Taxonomy" id="2594913"/>
    <lineage>
        <taxon>Bacteria</taxon>
        <taxon>Bacillati</taxon>
        <taxon>Actinomycetota</taxon>
        <taxon>Actinomycetes</taxon>
        <taxon>Mycobacteriales</taxon>
        <taxon>Corynebacteriaceae</taxon>
        <taxon>Corynebacterium</taxon>
    </lineage>
</organism>
<evidence type="ECO:0000256" key="3">
    <source>
        <dbReference type="ARBA" id="ARBA00022603"/>
    </source>
</evidence>
<dbReference type="RefSeq" id="WP_136651146.1">
    <property type="nucleotide sequence ID" value="NZ_JALXMG010000020.1"/>
</dbReference>
<feature type="domain" description="DUF7782" evidence="7">
    <location>
        <begin position="388"/>
        <end position="509"/>
    </location>
</feature>
<evidence type="ECO:0000256" key="1">
    <source>
        <dbReference type="ARBA" id="ARBA00022490"/>
    </source>
</evidence>
<reference evidence="8 9" key="1">
    <citation type="submission" date="2018-12" db="EMBL/GenBank/DDBJ databases">
        <title>Corynebacterium sanguinis sp. nov., a clinically-associated and environmental corynebacterium.</title>
        <authorList>
            <person name="Gonzales-Siles L."/>
            <person name="Jaen-Luchoro D."/>
            <person name="Cardew S."/>
            <person name="Inganas E."/>
            <person name="Ohlen M."/>
            <person name="Jensie-Markopolous S."/>
            <person name="Pinyeiro-Iglesias B."/>
            <person name="Molin K."/>
            <person name="Skovbjerg S."/>
            <person name="Svensson-Stadler L."/>
            <person name="Funke G."/>
            <person name="Moore E.R.B."/>
        </authorList>
    </citation>
    <scope>NUCLEOTIDE SEQUENCE [LARGE SCALE GENOMIC DNA]</scope>
    <source>
        <strain evidence="8 9">58734</strain>
    </source>
</reference>
<dbReference type="OrthoDB" id="129465at2"/>
<feature type="domain" description="Methyltransferase small" evidence="5">
    <location>
        <begin position="149"/>
        <end position="246"/>
    </location>
</feature>
<dbReference type="GO" id="GO:0032259">
    <property type="term" value="P:methylation"/>
    <property type="evidence" value="ECO:0007669"/>
    <property type="project" value="UniProtKB-KW"/>
</dbReference>
<dbReference type="Proteomes" id="UP000336646">
    <property type="component" value="Unassembled WGS sequence"/>
</dbReference>
<dbReference type="GO" id="GO:0003676">
    <property type="term" value="F:nucleic acid binding"/>
    <property type="evidence" value="ECO:0007669"/>
    <property type="project" value="InterPro"/>
</dbReference>
<name>A0A6C1TX46_9CORY</name>
<dbReference type="Gene3D" id="3.40.50.150">
    <property type="entry name" value="Vaccinia Virus protein VP39"/>
    <property type="match status" value="1"/>
</dbReference>
<comment type="caution">
    <text evidence="8">The sequence shown here is derived from an EMBL/GenBank/DDBJ whole genome shotgun (WGS) entry which is preliminary data.</text>
</comment>
<dbReference type="SUPFAM" id="SSF53335">
    <property type="entry name" value="S-adenosyl-L-methionine-dependent methyltransferases"/>
    <property type="match status" value="1"/>
</dbReference>
<dbReference type="InterPro" id="IPR056684">
    <property type="entry name" value="DUF7782"/>
</dbReference>
<dbReference type="InterPro" id="IPR055487">
    <property type="entry name" value="DUF7059"/>
</dbReference>
<keyword evidence="4 8" id="KW-0808">Transferase</keyword>
<dbReference type="InterPro" id="IPR046977">
    <property type="entry name" value="RsmC/RlmG"/>
</dbReference>
<dbReference type="GO" id="GO:0008170">
    <property type="term" value="F:N-methyltransferase activity"/>
    <property type="evidence" value="ECO:0007669"/>
    <property type="project" value="UniProtKB-ARBA"/>
</dbReference>
<dbReference type="Pfam" id="PF23186">
    <property type="entry name" value="DUF7059"/>
    <property type="match status" value="1"/>
</dbReference>
<dbReference type="PANTHER" id="PTHR47816">
    <property type="entry name" value="RIBOSOMAL RNA SMALL SUBUNIT METHYLTRANSFERASE C"/>
    <property type="match status" value="1"/>
</dbReference>
<evidence type="ECO:0000313" key="8">
    <source>
        <dbReference type="EMBL" id="TVS28676.1"/>
    </source>
</evidence>
<dbReference type="Pfam" id="PF05175">
    <property type="entry name" value="MTS"/>
    <property type="match status" value="1"/>
</dbReference>
<gene>
    <name evidence="8" type="ORF">EKI59_05945</name>
</gene>
<proteinExistence type="predicted"/>
<dbReference type="CDD" id="cd02440">
    <property type="entry name" value="AdoMet_MTases"/>
    <property type="match status" value="1"/>
</dbReference>
<dbReference type="InterPro" id="IPR002052">
    <property type="entry name" value="DNA_methylase_N6_adenine_CS"/>
</dbReference>
<evidence type="ECO:0000256" key="4">
    <source>
        <dbReference type="ARBA" id="ARBA00022679"/>
    </source>
</evidence>
<evidence type="ECO:0000259" key="6">
    <source>
        <dbReference type="Pfam" id="PF23186"/>
    </source>
</evidence>
<dbReference type="PROSITE" id="PS00092">
    <property type="entry name" value="N6_MTASE"/>
    <property type="match status" value="1"/>
</dbReference>
<sequence length="518" mass="55123">MTRMSNNPAPSLPETAAALAEALERASFSADGIAAHLGPEATEALYRGEPGVVRHACRDSSTMSGLIRFFLLREPMGVDTLAELLSPALALSLIDAHLARLTPAGEAQVALDVRPHVIAGHNRLIISDLDASVTEHVPGRDHVLGVGSASLSLLSATPCSPVQGVLDLGTGSGVQAIAQSSCAVEVVATDVHPRALELAEATMAANGVRNVELRHGSWFEPVAGERFDRIVANPPFVVGLPEVGHVYRDSGLWLDEASKLVVSTAPAHLAPGGSAHILASWVHLVDGTWESRVASWLPPTGVSAWVVQRDVVDPGMYVSTWLRDESIDPRSREGIERTAAWLEHFAAEGVRAVGFGWVFLRDIGDAPSEVTAETLSHSFTDALGPEAEEYFTRMDWLRHRRHDEVLDARYLVRPGLALEEVSVADTETGMGFAHHVTRVTRTDGPRFSHDIDAALRSVLAGLNPRGLSLGDVVGLFAASRGLDDAATDELAHSAAAAAVDLIRHGLIIPAEIADLAVL</sequence>